<dbReference type="STRING" id="2756.BFR44_08875"/>
<dbReference type="GO" id="GO:0005886">
    <property type="term" value="C:plasma membrane"/>
    <property type="evidence" value="ECO:0007669"/>
    <property type="project" value="UniProtKB-SubCell"/>
</dbReference>
<dbReference type="PANTHER" id="PTHR10110:SF86">
    <property type="entry name" value="SODIUM_HYDROGEN EXCHANGER 7"/>
    <property type="match status" value="1"/>
</dbReference>
<feature type="transmembrane region" description="Helical" evidence="10">
    <location>
        <begin position="113"/>
        <end position="135"/>
    </location>
</feature>
<evidence type="ECO:0000256" key="9">
    <source>
        <dbReference type="ARBA" id="ARBA00023201"/>
    </source>
</evidence>
<dbReference type="Proteomes" id="UP000243591">
    <property type="component" value="Chromosome"/>
</dbReference>
<evidence type="ECO:0000313" key="13">
    <source>
        <dbReference type="EMBL" id="SPP25787.1"/>
    </source>
</evidence>
<evidence type="ECO:0000313" key="12">
    <source>
        <dbReference type="EMBL" id="ATF26414.1"/>
    </source>
</evidence>
<feature type="transmembrane region" description="Helical" evidence="10">
    <location>
        <begin position="271"/>
        <end position="290"/>
    </location>
</feature>
<evidence type="ECO:0000256" key="2">
    <source>
        <dbReference type="ARBA" id="ARBA00022448"/>
    </source>
</evidence>
<feature type="transmembrane region" description="Helical" evidence="10">
    <location>
        <begin position="360"/>
        <end position="383"/>
    </location>
</feature>
<dbReference type="InterPro" id="IPR004705">
    <property type="entry name" value="Cation/H_exchanger_CPA1_bac"/>
</dbReference>
<dbReference type="RefSeq" id="WP_029090698.1">
    <property type="nucleotide sequence ID" value="NZ_CBCPHX010000002.1"/>
</dbReference>
<keyword evidence="7 10" id="KW-0406">Ion transport</keyword>
<dbReference type="Proteomes" id="UP000270190">
    <property type="component" value="Unassembled WGS sequence"/>
</dbReference>
<dbReference type="InterPro" id="IPR018422">
    <property type="entry name" value="Cation/H_exchanger_CPA1"/>
</dbReference>
<reference evidence="12 14" key="1">
    <citation type="submission" date="2017-09" db="EMBL/GenBank/DDBJ databases">
        <title>Complete Genome Sequences of Two Strains of the Meat Spoilage Bacterium Brochothrix thermosphacta Isolated from Ground Chicken.</title>
        <authorList>
            <person name="Paoli G.C."/>
            <person name="Wijey C."/>
            <person name="Chen C.-Y."/>
            <person name="Nguyen L."/>
            <person name="Yan X."/>
            <person name="Irwin P.L."/>
        </authorList>
    </citation>
    <scope>NUCLEOTIDE SEQUENCE [LARGE SCALE GENOMIC DNA]</scope>
    <source>
        <strain evidence="12 14">BI</strain>
    </source>
</reference>
<evidence type="ECO:0000313" key="14">
    <source>
        <dbReference type="Proteomes" id="UP000243591"/>
    </source>
</evidence>
<organism evidence="12 14">
    <name type="scientific">Brochothrix thermosphacta</name>
    <name type="common">Microbacterium thermosphactum</name>
    <dbReference type="NCBI Taxonomy" id="2756"/>
    <lineage>
        <taxon>Bacteria</taxon>
        <taxon>Bacillati</taxon>
        <taxon>Bacillota</taxon>
        <taxon>Bacilli</taxon>
        <taxon>Bacillales</taxon>
        <taxon>Listeriaceae</taxon>
        <taxon>Brochothrix</taxon>
    </lineage>
</organism>
<proteinExistence type="inferred from homology"/>
<reference evidence="15" key="3">
    <citation type="submission" date="2018-04" db="EMBL/GenBank/DDBJ databases">
        <authorList>
            <person name="Illikoud N."/>
        </authorList>
    </citation>
    <scope>NUCLEOTIDE SEQUENCE [LARGE SCALE GENOMIC DNA]</scope>
</reference>
<feature type="transmembrane region" description="Helical" evidence="10">
    <location>
        <begin position="6"/>
        <end position="24"/>
    </location>
</feature>
<dbReference type="GO" id="GO:0015385">
    <property type="term" value="F:sodium:proton antiporter activity"/>
    <property type="evidence" value="ECO:0007669"/>
    <property type="project" value="InterPro"/>
</dbReference>
<feature type="transmembrane region" description="Helical" evidence="10">
    <location>
        <begin position="228"/>
        <end position="251"/>
    </location>
</feature>
<evidence type="ECO:0000256" key="8">
    <source>
        <dbReference type="ARBA" id="ARBA00023136"/>
    </source>
</evidence>
<keyword evidence="8 10" id="KW-0472">Membrane</keyword>
<keyword evidence="2 10" id="KW-0813">Transport</keyword>
<feature type="domain" description="Cation/H+ exchanger transmembrane" evidence="11">
    <location>
        <begin position="11"/>
        <end position="419"/>
    </location>
</feature>
<dbReference type="GO" id="GO:0098719">
    <property type="term" value="P:sodium ion import across plasma membrane"/>
    <property type="evidence" value="ECO:0007669"/>
    <property type="project" value="TreeGrafter"/>
</dbReference>
<feature type="transmembrane region" description="Helical" evidence="10">
    <location>
        <begin position="395"/>
        <end position="418"/>
    </location>
</feature>
<keyword evidence="4 10" id="KW-0812">Transmembrane</keyword>
<name>A0A1D2LCE9_BROTH</name>
<evidence type="ECO:0000256" key="10">
    <source>
        <dbReference type="RuleBase" id="RU366002"/>
    </source>
</evidence>
<dbReference type="PANTHER" id="PTHR10110">
    <property type="entry name" value="SODIUM/HYDROGEN EXCHANGER"/>
    <property type="match status" value="1"/>
</dbReference>
<dbReference type="AlphaFoldDB" id="A0A1D2LCE9"/>
<protein>
    <submittedName>
        <fullName evidence="12">Na+/H+ antiporter</fullName>
    </submittedName>
    <submittedName>
        <fullName evidence="13">Sodium, potassium, lithium and rubidium/H(+) antiporter</fullName>
    </submittedName>
</protein>
<feature type="transmembrane region" description="Helical" evidence="10">
    <location>
        <begin position="183"/>
        <end position="202"/>
    </location>
</feature>
<keyword evidence="9 10" id="KW-0739">Sodium transport</keyword>
<dbReference type="InterPro" id="IPR006153">
    <property type="entry name" value="Cation/H_exchanger_TM"/>
</dbReference>
<evidence type="ECO:0000256" key="4">
    <source>
        <dbReference type="ARBA" id="ARBA00022692"/>
    </source>
</evidence>
<keyword evidence="10" id="KW-0050">Antiport</keyword>
<evidence type="ECO:0000256" key="7">
    <source>
        <dbReference type="ARBA" id="ARBA00023065"/>
    </source>
</evidence>
<keyword evidence="3 10" id="KW-1003">Cell membrane</keyword>
<keyword evidence="6 10" id="KW-0915">Sodium</keyword>
<evidence type="ECO:0000256" key="3">
    <source>
        <dbReference type="ARBA" id="ARBA00022475"/>
    </source>
</evidence>
<feature type="transmembrane region" description="Helical" evidence="10">
    <location>
        <begin position="156"/>
        <end position="177"/>
    </location>
</feature>
<dbReference type="EMBL" id="OUNC01000001">
    <property type="protein sequence ID" value="SPP25787.1"/>
    <property type="molecule type" value="Genomic_DNA"/>
</dbReference>
<dbReference type="Pfam" id="PF00999">
    <property type="entry name" value="Na_H_Exchanger"/>
    <property type="match status" value="1"/>
</dbReference>
<comment type="similarity">
    <text evidence="10">Belongs to the monovalent cation:proton antiporter 1 (CPA1) transporter (TC 2.A.36) family.</text>
</comment>
<feature type="transmembrane region" description="Helical" evidence="10">
    <location>
        <begin position="84"/>
        <end position="107"/>
    </location>
</feature>
<sequence length="689" mass="77813">MAIFDFILVMLIIIGLSHVINRFIPFVSVPLIQIALGAVLSFIPSLWHLELNPELFLVLFIAPLLFNDGKRVNSGALWNIRIPIILLAVGLVFVTTFAVGYFIHWMIPTIPYPAAFALAAILSPTDAVAVGSLSDRIKLPKNIMQLLEGEALMNDASGLVAFKMAIAAMVTGTFSIWNAAGNFVVVSVGGLIVGALAAFLILRMRHLLRRFGMEDVTIHLLMQIVTPFLIYLLAEEIGVSGILAVVMGGVVHGMEKKSVNTQVVKLNLVSSSTWDIIVFILNGLVFVILGSQIPDILKSIWEDSAISNERVMLYIGILYVILIVLRFVWVFSSWAIPRILNEKKRNEDDTTVKEQLESSAIISIAGVRGAVTLAGSMSIPFVLASGDAFPERSLIIFLAAGVILVSLIISNVLLPILLKEDAVHQEGETIEEMEARLQIDIFRDVIRELESEPEPEIKAAVHVVIEEYRTAIRRVQRGQIVNEYGIQMTNEEKNLRLDVLRIQEEVLIRYVHEEKIKKLIAYRLSETIQATKTRIEKRVRTRMRYYFLSIVRFLMQWRTTRRKVATGDKKKFSPEDLQSIKDWREESCLKAMKYLANIATPENQRIVNSLKSEQAMILSRLKNQTGALKHSADFEMVKNDIRIRALQAERDSLQKYYEEGRISREMAHDIRQNINFMETYLLDSQSPED</sequence>
<dbReference type="NCBIfam" id="TIGR00831">
    <property type="entry name" value="a_cpa1"/>
    <property type="match status" value="1"/>
</dbReference>
<feature type="transmembrane region" description="Helical" evidence="10">
    <location>
        <begin position="55"/>
        <end position="72"/>
    </location>
</feature>
<dbReference type="GO" id="GO:0015386">
    <property type="term" value="F:potassium:proton antiporter activity"/>
    <property type="evidence" value="ECO:0007669"/>
    <property type="project" value="TreeGrafter"/>
</dbReference>
<evidence type="ECO:0000256" key="1">
    <source>
        <dbReference type="ARBA" id="ARBA00004651"/>
    </source>
</evidence>
<dbReference type="GO" id="GO:0051453">
    <property type="term" value="P:regulation of intracellular pH"/>
    <property type="evidence" value="ECO:0007669"/>
    <property type="project" value="TreeGrafter"/>
</dbReference>
<reference evidence="13" key="2">
    <citation type="submission" date="2018-04" db="EMBL/GenBank/DDBJ databases">
        <authorList>
            <person name="Go L.Y."/>
            <person name="Mitchell J.A."/>
        </authorList>
    </citation>
    <scope>NUCLEOTIDE SEQUENCE</scope>
    <source>
        <strain evidence="13">BSAS1 3</strain>
    </source>
</reference>
<dbReference type="OrthoDB" id="9809206at2"/>
<keyword evidence="5 10" id="KW-1133">Transmembrane helix</keyword>
<comment type="function">
    <text evidence="10">Na(+)/H(+) antiporter that extrudes sodium in exchange for external protons.</text>
</comment>
<dbReference type="EMBL" id="CP023483">
    <property type="protein sequence ID" value="ATF26414.1"/>
    <property type="molecule type" value="Genomic_DNA"/>
</dbReference>
<evidence type="ECO:0000256" key="6">
    <source>
        <dbReference type="ARBA" id="ARBA00023053"/>
    </source>
</evidence>
<comment type="subcellular location">
    <subcellularLocation>
        <location evidence="1 10">Cell membrane</location>
        <topology evidence="1 10">Multi-pass membrane protein</topology>
    </subcellularLocation>
</comment>
<evidence type="ECO:0000313" key="15">
    <source>
        <dbReference type="Proteomes" id="UP000270190"/>
    </source>
</evidence>
<gene>
    <name evidence="13" type="primary">nhaK</name>
    <name evidence="13" type="ORF">BTBSAS_10137</name>
    <name evidence="12" type="ORF">CNY62_08485</name>
</gene>
<keyword evidence="14" id="KW-1185">Reference proteome</keyword>
<evidence type="ECO:0000259" key="11">
    <source>
        <dbReference type="Pfam" id="PF00999"/>
    </source>
</evidence>
<dbReference type="Gene3D" id="6.10.140.1330">
    <property type="match status" value="1"/>
</dbReference>
<feature type="transmembrane region" description="Helical" evidence="10">
    <location>
        <begin position="311"/>
        <end position="340"/>
    </location>
</feature>
<evidence type="ECO:0000256" key="5">
    <source>
        <dbReference type="ARBA" id="ARBA00022989"/>
    </source>
</evidence>
<dbReference type="KEGG" id="bths:CNY62_08485"/>
<accession>A0A1D2LCE9</accession>